<proteinExistence type="predicted"/>
<organism evidence="1 2">
    <name type="scientific">Roseibium litorale</name>
    <dbReference type="NCBI Taxonomy" id="2803841"/>
    <lineage>
        <taxon>Bacteria</taxon>
        <taxon>Pseudomonadati</taxon>
        <taxon>Pseudomonadota</taxon>
        <taxon>Alphaproteobacteria</taxon>
        <taxon>Hyphomicrobiales</taxon>
        <taxon>Stappiaceae</taxon>
        <taxon>Roseibium</taxon>
    </lineage>
</organism>
<reference evidence="1 2" key="2">
    <citation type="journal article" date="2021" name="Int. J. Syst. Evol. Microbiol.">
        <title>Roseibium litorale sp. nov., isolated from a tidal flat sediment and proposal for the reclassification of Labrenzia polysiphoniae as Roseibium polysiphoniae comb. nov.</title>
        <authorList>
            <person name="Liu Y."/>
            <person name="Pei T."/>
            <person name="Du J."/>
            <person name="Chao M."/>
            <person name="Deng M.R."/>
            <person name="Zhu H."/>
        </authorList>
    </citation>
    <scope>NUCLEOTIDE SEQUENCE [LARGE SCALE GENOMIC DNA]</scope>
    <source>
        <strain evidence="1 2">4C16A</strain>
    </source>
</reference>
<accession>A0ABR9CQX2</accession>
<dbReference type="Proteomes" id="UP000632063">
    <property type="component" value="Unassembled WGS sequence"/>
</dbReference>
<gene>
    <name evidence="1" type="ORF">IG616_17105</name>
</gene>
<evidence type="ECO:0000313" key="1">
    <source>
        <dbReference type="EMBL" id="MBD8893265.1"/>
    </source>
</evidence>
<keyword evidence="2" id="KW-1185">Reference proteome</keyword>
<sequence>MALSGLGLTTTISHAADYAVYEEHSPETKPMQPGGNLRTLNRVITQTGDAIHLDTETGIVSLKAGTYRISGVSVVTYFDATADTDGRVSAAARPNASYAMLLHPGKASRDVEPLALGTVATANMVPSLVDTILTFDQDTQIVLMHQAGRDVEGIYLEVYVDNSDKHVMARLVIQKLE</sequence>
<reference evidence="2" key="1">
    <citation type="submission" date="2020-09" db="EMBL/GenBank/DDBJ databases">
        <title>The genome sequence of strain Labrenzia suaedae 4C16A.</title>
        <authorList>
            <person name="Liu Y."/>
        </authorList>
    </citation>
    <scope>NUCLEOTIDE SEQUENCE [LARGE SCALE GENOMIC DNA]</scope>
    <source>
        <strain evidence="2">4C16A</strain>
    </source>
</reference>
<evidence type="ECO:0000313" key="2">
    <source>
        <dbReference type="Proteomes" id="UP000632063"/>
    </source>
</evidence>
<dbReference type="EMBL" id="JACYXI010000012">
    <property type="protein sequence ID" value="MBD8893265.1"/>
    <property type="molecule type" value="Genomic_DNA"/>
</dbReference>
<dbReference type="RefSeq" id="WP_192149393.1">
    <property type="nucleotide sequence ID" value="NZ_JACYXI010000012.1"/>
</dbReference>
<comment type="caution">
    <text evidence="1">The sequence shown here is derived from an EMBL/GenBank/DDBJ whole genome shotgun (WGS) entry which is preliminary data.</text>
</comment>
<name>A0ABR9CQX2_9HYPH</name>
<protein>
    <submittedName>
        <fullName evidence="1">Uncharacterized protein</fullName>
    </submittedName>
</protein>